<keyword evidence="1" id="KW-0805">Transcription regulation</keyword>
<comment type="caution">
    <text evidence="5">The sequence shown here is derived from an EMBL/GenBank/DDBJ whole genome shotgun (WGS) entry which is preliminary data.</text>
</comment>
<dbReference type="InterPro" id="IPR036388">
    <property type="entry name" value="WH-like_DNA-bd_sf"/>
</dbReference>
<feature type="domain" description="HTH crp-type" evidence="4">
    <location>
        <begin position="150"/>
        <end position="224"/>
    </location>
</feature>
<dbReference type="Proteomes" id="UP000193553">
    <property type="component" value="Unassembled WGS sequence"/>
</dbReference>
<dbReference type="PANTHER" id="PTHR24567:SF68">
    <property type="entry name" value="DNA-BINDING TRANSCRIPTIONAL DUAL REGULATOR CRP"/>
    <property type="match status" value="1"/>
</dbReference>
<dbReference type="SMART" id="SM00419">
    <property type="entry name" value="HTH_CRP"/>
    <property type="match status" value="1"/>
</dbReference>
<dbReference type="PANTHER" id="PTHR24567">
    <property type="entry name" value="CRP FAMILY TRANSCRIPTIONAL REGULATORY PROTEIN"/>
    <property type="match status" value="1"/>
</dbReference>
<dbReference type="OrthoDB" id="7584044at2"/>
<dbReference type="SUPFAM" id="SSF46785">
    <property type="entry name" value="Winged helix' DNA-binding domain"/>
    <property type="match status" value="1"/>
</dbReference>
<accession>A0A1X3GCM6</accession>
<dbReference type="EMBL" id="NAFI01000187">
    <property type="protein sequence ID" value="OSJ03288.1"/>
    <property type="molecule type" value="Genomic_DNA"/>
</dbReference>
<keyword evidence="2" id="KW-0238">DNA-binding</keyword>
<dbReference type="AlphaFoldDB" id="A0A1X3GCM6"/>
<dbReference type="Pfam" id="PF13545">
    <property type="entry name" value="HTH_Crp_2"/>
    <property type="match status" value="1"/>
</dbReference>
<reference evidence="5 6" key="1">
    <citation type="submission" date="2017-03" db="EMBL/GenBank/DDBJ databases">
        <title>Whole genome sequences of fourteen strains of Bradyrhizobium canariense and one strain of Bradyrhizobium japonicum isolated from Lupinus (Papilionoideae: Genisteae) species in Algeria.</title>
        <authorList>
            <person name="Crovadore J."/>
            <person name="Chekireb D."/>
            <person name="Brachmann A."/>
            <person name="Chablais R."/>
            <person name="Cochard B."/>
            <person name="Lefort F."/>
        </authorList>
    </citation>
    <scope>NUCLEOTIDE SEQUENCE [LARGE SCALE GENOMIC DNA]</scope>
    <source>
        <strain evidence="5 6">UBMA195</strain>
    </source>
</reference>
<evidence type="ECO:0000256" key="1">
    <source>
        <dbReference type="ARBA" id="ARBA00023015"/>
    </source>
</evidence>
<protein>
    <submittedName>
        <fullName evidence="5">Crp/Fnr family transcriptional regulator</fullName>
    </submittedName>
</protein>
<dbReference type="InterPro" id="IPR018490">
    <property type="entry name" value="cNMP-bd_dom_sf"/>
</dbReference>
<evidence type="ECO:0000313" key="5">
    <source>
        <dbReference type="EMBL" id="OSJ03288.1"/>
    </source>
</evidence>
<evidence type="ECO:0000313" key="6">
    <source>
        <dbReference type="Proteomes" id="UP000193553"/>
    </source>
</evidence>
<evidence type="ECO:0000259" key="4">
    <source>
        <dbReference type="PROSITE" id="PS51063"/>
    </source>
</evidence>
<dbReference type="SUPFAM" id="SSF51206">
    <property type="entry name" value="cAMP-binding domain-like"/>
    <property type="match status" value="1"/>
</dbReference>
<dbReference type="GO" id="GO:0005829">
    <property type="term" value="C:cytosol"/>
    <property type="evidence" value="ECO:0007669"/>
    <property type="project" value="TreeGrafter"/>
</dbReference>
<gene>
    <name evidence="5" type="ORF">BSZ18_32745</name>
</gene>
<dbReference type="CDD" id="cd00038">
    <property type="entry name" value="CAP_ED"/>
    <property type="match status" value="1"/>
</dbReference>
<sequence length="243" mass="27140">MNNAEIFEPFLRRLRVSTEIDEEDEAAIRHLPITVKRMAGGQPVVSLGDRPSACCLVVDGFILRSKIVGNGHRQIMAFHQPGDIPDLQGLFLHVMDHDVSTLGDSVLGFIPHAAVRSLIRKRPNVAEALWRDTLTDAAIFREWICNVGQREATSRVAHLVLELYTRLKAIGRADGLSFDFPASQALLADAVGTSVVHMNRVVQQLRAQRVLDLERGRISILDEARLREIADFDVLYLHLNPSL</sequence>
<dbReference type="GO" id="GO:0003700">
    <property type="term" value="F:DNA-binding transcription factor activity"/>
    <property type="evidence" value="ECO:0007669"/>
    <property type="project" value="TreeGrafter"/>
</dbReference>
<organism evidence="5 6">
    <name type="scientific">Bradyrhizobium canariense</name>
    <dbReference type="NCBI Taxonomy" id="255045"/>
    <lineage>
        <taxon>Bacteria</taxon>
        <taxon>Pseudomonadati</taxon>
        <taxon>Pseudomonadota</taxon>
        <taxon>Alphaproteobacteria</taxon>
        <taxon>Hyphomicrobiales</taxon>
        <taxon>Nitrobacteraceae</taxon>
        <taxon>Bradyrhizobium</taxon>
    </lineage>
</organism>
<dbReference type="Pfam" id="PF00027">
    <property type="entry name" value="cNMP_binding"/>
    <property type="match status" value="1"/>
</dbReference>
<dbReference type="InterPro" id="IPR036390">
    <property type="entry name" value="WH_DNA-bd_sf"/>
</dbReference>
<dbReference type="InterPro" id="IPR012318">
    <property type="entry name" value="HTH_CRP"/>
</dbReference>
<dbReference type="InterPro" id="IPR014710">
    <property type="entry name" value="RmlC-like_jellyroll"/>
</dbReference>
<dbReference type="InterPro" id="IPR050397">
    <property type="entry name" value="Env_Response_Regulators"/>
</dbReference>
<keyword evidence="3" id="KW-0804">Transcription</keyword>
<dbReference type="RefSeq" id="WP_018455399.1">
    <property type="nucleotide sequence ID" value="NZ_NAFC01000177.1"/>
</dbReference>
<dbReference type="InterPro" id="IPR000595">
    <property type="entry name" value="cNMP-bd_dom"/>
</dbReference>
<dbReference type="Gene3D" id="1.10.10.10">
    <property type="entry name" value="Winged helix-like DNA-binding domain superfamily/Winged helix DNA-binding domain"/>
    <property type="match status" value="1"/>
</dbReference>
<evidence type="ECO:0000256" key="3">
    <source>
        <dbReference type="ARBA" id="ARBA00023163"/>
    </source>
</evidence>
<proteinExistence type="predicted"/>
<dbReference type="PROSITE" id="PS51063">
    <property type="entry name" value="HTH_CRP_2"/>
    <property type="match status" value="1"/>
</dbReference>
<dbReference type="GO" id="GO:0003677">
    <property type="term" value="F:DNA binding"/>
    <property type="evidence" value="ECO:0007669"/>
    <property type="project" value="UniProtKB-KW"/>
</dbReference>
<name>A0A1X3GCM6_9BRAD</name>
<dbReference type="Gene3D" id="2.60.120.10">
    <property type="entry name" value="Jelly Rolls"/>
    <property type="match status" value="1"/>
</dbReference>
<evidence type="ECO:0000256" key="2">
    <source>
        <dbReference type="ARBA" id="ARBA00023125"/>
    </source>
</evidence>